<evidence type="ECO:0000259" key="5">
    <source>
        <dbReference type="Pfam" id="PF22780"/>
    </source>
</evidence>
<feature type="domain" description="RsdA/BaiN/AoA(So)-like Rossmann fold-like" evidence="4">
    <location>
        <begin position="7"/>
        <end position="405"/>
    </location>
</feature>
<name>A0A5M6CHH1_9BACT</name>
<dbReference type="Pfam" id="PF22780">
    <property type="entry name" value="HI0933_like_1st"/>
    <property type="match status" value="1"/>
</dbReference>
<evidence type="ECO:0000256" key="2">
    <source>
        <dbReference type="ARBA" id="ARBA00022630"/>
    </source>
</evidence>
<dbReference type="Proteomes" id="UP000323632">
    <property type="component" value="Unassembled WGS sequence"/>
</dbReference>
<dbReference type="EMBL" id="VWSH01000002">
    <property type="protein sequence ID" value="KAA5534497.1"/>
    <property type="molecule type" value="Genomic_DNA"/>
</dbReference>
<dbReference type="NCBIfam" id="TIGR00275">
    <property type="entry name" value="aminoacetone oxidase family FAD-binding enzyme"/>
    <property type="match status" value="1"/>
</dbReference>
<dbReference type="PANTHER" id="PTHR42887">
    <property type="entry name" value="OS12G0638800 PROTEIN"/>
    <property type="match status" value="1"/>
</dbReference>
<evidence type="ECO:0000256" key="1">
    <source>
        <dbReference type="ARBA" id="ARBA00001974"/>
    </source>
</evidence>
<organism evidence="6 7">
    <name type="scientific">Taibaiella lutea</name>
    <dbReference type="NCBI Taxonomy" id="2608001"/>
    <lineage>
        <taxon>Bacteria</taxon>
        <taxon>Pseudomonadati</taxon>
        <taxon>Bacteroidota</taxon>
        <taxon>Chitinophagia</taxon>
        <taxon>Chitinophagales</taxon>
        <taxon>Chitinophagaceae</taxon>
        <taxon>Taibaiella</taxon>
    </lineage>
</organism>
<evidence type="ECO:0000313" key="7">
    <source>
        <dbReference type="Proteomes" id="UP000323632"/>
    </source>
</evidence>
<dbReference type="InterPro" id="IPR023166">
    <property type="entry name" value="BaiN-like_dom_sf"/>
</dbReference>
<dbReference type="Gene3D" id="1.10.8.260">
    <property type="entry name" value="HI0933 insert domain-like"/>
    <property type="match status" value="1"/>
</dbReference>
<keyword evidence="7" id="KW-1185">Reference proteome</keyword>
<accession>A0A5M6CHH1</accession>
<gene>
    <name evidence="6" type="ORF">F0919_07700</name>
</gene>
<dbReference type="SUPFAM" id="SSF160996">
    <property type="entry name" value="HI0933 insert domain-like"/>
    <property type="match status" value="1"/>
</dbReference>
<proteinExistence type="predicted"/>
<sequence length="410" mass="46101">MANNKKTLVVIGGGAAGFFCAINTAIQNPALHIILLEKSTKLLSKVKISGGGRCNVTHACFSISEMSKKYPRGEKFVKKTFHQFFTSDTIEWFESRGVVLKAEQDGRMFPVTDDSQTIIDCLLNEARKYNIDIRMNADVQSIRKEEYEFELQLKNQKTLQADFITIACGGFPKSSMFDWLKDLGHTIEEPVPSLFTFNIPKHPIVELMGISVKEAQVKINGTKLKEQGPVLITHWGLSGPAILRLSAWGARELQQRNWDFTIQVNWLPTFNEETLREEILSQRKILASQKTINKNPFGLPSRLWEFLCTQSGIDENIRWAELPAREQNKLIKNLCAYELEVKGKTTYKEEFVTAGGILLGEIDANTMMSRIIPGLYFAGEILNVDGITGGFNFQNAWTTGFIAAKHIAAS</sequence>
<dbReference type="InterPro" id="IPR004792">
    <property type="entry name" value="BaiN-like"/>
</dbReference>
<feature type="domain" description="RsdA/BaiN/AoA(So)-like insert" evidence="5">
    <location>
        <begin position="191"/>
        <end position="352"/>
    </location>
</feature>
<dbReference type="InterPro" id="IPR057661">
    <property type="entry name" value="RsdA/BaiN/AoA(So)_Rossmann"/>
</dbReference>
<evidence type="ECO:0000313" key="6">
    <source>
        <dbReference type="EMBL" id="KAA5534497.1"/>
    </source>
</evidence>
<dbReference type="InterPro" id="IPR055178">
    <property type="entry name" value="RsdA/BaiN/AoA(So)-like_dom"/>
</dbReference>
<dbReference type="SUPFAM" id="SSF51905">
    <property type="entry name" value="FAD/NAD(P)-binding domain"/>
    <property type="match status" value="1"/>
</dbReference>
<comment type="cofactor">
    <cofactor evidence="1">
        <name>FAD</name>
        <dbReference type="ChEBI" id="CHEBI:57692"/>
    </cofactor>
</comment>
<dbReference type="Gene3D" id="3.50.50.60">
    <property type="entry name" value="FAD/NAD(P)-binding domain"/>
    <property type="match status" value="1"/>
</dbReference>
<comment type="caution">
    <text evidence="6">The sequence shown here is derived from an EMBL/GenBank/DDBJ whole genome shotgun (WGS) entry which is preliminary data.</text>
</comment>
<dbReference type="PRINTS" id="PR00368">
    <property type="entry name" value="FADPNR"/>
</dbReference>
<evidence type="ECO:0000256" key="3">
    <source>
        <dbReference type="ARBA" id="ARBA00022827"/>
    </source>
</evidence>
<dbReference type="InterPro" id="IPR036188">
    <property type="entry name" value="FAD/NAD-bd_sf"/>
</dbReference>
<dbReference type="AlphaFoldDB" id="A0A5M6CHH1"/>
<keyword evidence="3" id="KW-0274">FAD</keyword>
<dbReference type="Gene3D" id="2.40.30.10">
    <property type="entry name" value="Translation factors"/>
    <property type="match status" value="1"/>
</dbReference>
<dbReference type="Pfam" id="PF03486">
    <property type="entry name" value="HI0933_like"/>
    <property type="match status" value="1"/>
</dbReference>
<keyword evidence="2" id="KW-0285">Flavoprotein</keyword>
<reference evidence="6 7" key="1">
    <citation type="submission" date="2019-09" db="EMBL/GenBank/DDBJ databases">
        <title>Genome sequence and assembly of Taibaiella sp.</title>
        <authorList>
            <person name="Chhetri G."/>
        </authorList>
    </citation>
    <scope>NUCLEOTIDE SEQUENCE [LARGE SCALE GENOMIC DNA]</scope>
    <source>
        <strain evidence="6 7">KVB11</strain>
    </source>
</reference>
<dbReference type="RefSeq" id="WP_150032825.1">
    <property type="nucleotide sequence ID" value="NZ_VWSH01000002.1"/>
</dbReference>
<dbReference type="PANTHER" id="PTHR42887:SF2">
    <property type="entry name" value="OS12G0638800 PROTEIN"/>
    <property type="match status" value="1"/>
</dbReference>
<evidence type="ECO:0000259" key="4">
    <source>
        <dbReference type="Pfam" id="PF03486"/>
    </source>
</evidence>
<protein>
    <submittedName>
        <fullName evidence="6">NAD(P)/FAD-dependent oxidoreductase</fullName>
    </submittedName>
</protein>